<dbReference type="CDD" id="cd07377">
    <property type="entry name" value="WHTH_GntR"/>
    <property type="match status" value="1"/>
</dbReference>
<dbReference type="InterPro" id="IPR011711">
    <property type="entry name" value="GntR_C"/>
</dbReference>
<dbReference type="Pfam" id="PF07729">
    <property type="entry name" value="FCD"/>
    <property type="match status" value="1"/>
</dbReference>
<evidence type="ECO:0000313" key="6">
    <source>
        <dbReference type="Proteomes" id="UP000562984"/>
    </source>
</evidence>
<comment type="caution">
    <text evidence="5">The sequence shown here is derived from an EMBL/GenBank/DDBJ whole genome shotgun (WGS) entry which is preliminary data.</text>
</comment>
<dbReference type="Gene3D" id="1.10.10.10">
    <property type="entry name" value="Winged helix-like DNA-binding domain superfamily/Winged helix DNA-binding domain"/>
    <property type="match status" value="1"/>
</dbReference>
<dbReference type="AlphaFoldDB" id="A0A849A5V0"/>
<keyword evidence="1" id="KW-0805">Transcription regulation</keyword>
<dbReference type="InterPro" id="IPR036388">
    <property type="entry name" value="WH-like_DNA-bd_sf"/>
</dbReference>
<dbReference type="SMART" id="SM00895">
    <property type="entry name" value="FCD"/>
    <property type="match status" value="1"/>
</dbReference>
<dbReference type="InterPro" id="IPR000524">
    <property type="entry name" value="Tscrpt_reg_HTH_GntR"/>
</dbReference>
<dbReference type="EMBL" id="JABEND010000002">
    <property type="protein sequence ID" value="NNG34763.1"/>
    <property type="molecule type" value="Genomic_DNA"/>
</dbReference>
<evidence type="ECO:0000313" key="5">
    <source>
        <dbReference type="EMBL" id="NNG34763.1"/>
    </source>
</evidence>
<name>A0A849A5V0_9ACTN</name>
<evidence type="ECO:0000256" key="1">
    <source>
        <dbReference type="ARBA" id="ARBA00023015"/>
    </source>
</evidence>
<evidence type="ECO:0000256" key="2">
    <source>
        <dbReference type="ARBA" id="ARBA00023125"/>
    </source>
</evidence>
<sequence>MSDRPEGAAGADAAIVGIRRAALSTDLAAAVAELIRQRRLGPGDAIPALRPLAEQFGVAVPTMREALRRLEGMGILEFRHGSGIYVGPNANRLVVANAMAPRPTKAKLQELLSARLLIEPAIAGQAAQRREPAALAALQEALATARSFIGAAAPLGAAADRGLAEANVRIHQAIAAVTGNSVLAETVDTWASLHARDQAEILMLHGDPEQDYAEHAELVACIAGGRWQLAQRKMRDHLAGVLATITEAGEPT</sequence>
<keyword evidence="2" id="KW-0238">DNA-binding</keyword>
<dbReference type="InterPro" id="IPR036390">
    <property type="entry name" value="WH_DNA-bd_sf"/>
</dbReference>
<dbReference type="InterPro" id="IPR008920">
    <property type="entry name" value="TF_FadR/GntR_C"/>
</dbReference>
<reference evidence="5 6" key="1">
    <citation type="submission" date="2020-05" db="EMBL/GenBank/DDBJ databases">
        <title>Nakamurella sp. DB0629 isolated from air conditioner.</title>
        <authorList>
            <person name="Kim D.H."/>
            <person name="Kim D.-U."/>
        </authorList>
    </citation>
    <scope>NUCLEOTIDE SEQUENCE [LARGE SCALE GENOMIC DNA]</scope>
    <source>
        <strain evidence="5 6">DB0629</strain>
    </source>
</reference>
<keyword evidence="6" id="KW-1185">Reference proteome</keyword>
<dbReference type="Proteomes" id="UP000562984">
    <property type="component" value="Unassembled WGS sequence"/>
</dbReference>
<dbReference type="Gene3D" id="1.20.120.530">
    <property type="entry name" value="GntR ligand-binding domain-like"/>
    <property type="match status" value="1"/>
</dbReference>
<dbReference type="SMART" id="SM00345">
    <property type="entry name" value="HTH_GNTR"/>
    <property type="match status" value="1"/>
</dbReference>
<organism evidence="5 6">
    <name type="scientific">Nakamurella aerolata</name>
    <dbReference type="NCBI Taxonomy" id="1656892"/>
    <lineage>
        <taxon>Bacteria</taxon>
        <taxon>Bacillati</taxon>
        <taxon>Actinomycetota</taxon>
        <taxon>Actinomycetes</taxon>
        <taxon>Nakamurellales</taxon>
        <taxon>Nakamurellaceae</taxon>
        <taxon>Nakamurella</taxon>
    </lineage>
</organism>
<dbReference type="PROSITE" id="PS50949">
    <property type="entry name" value="HTH_GNTR"/>
    <property type="match status" value="1"/>
</dbReference>
<feature type="domain" description="HTH gntR-type" evidence="4">
    <location>
        <begin position="21"/>
        <end position="89"/>
    </location>
</feature>
<dbReference type="SUPFAM" id="SSF46785">
    <property type="entry name" value="Winged helix' DNA-binding domain"/>
    <property type="match status" value="1"/>
</dbReference>
<dbReference type="GO" id="GO:0003677">
    <property type="term" value="F:DNA binding"/>
    <property type="evidence" value="ECO:0007669"/>
    <property type="project" value="UniProtKB-KW"/>
</dbReference>
<dbReference type="SUPFAM" id="SSF48008">
    <property type="entry name" value="GntR ligand-binding domain-like"/>
    <property type="match status" value="1"/>
</dbReference>
<evidence type="ECO:0000259" key="4">
    <source>
        <dbReference type="PROSITE" id="PS50949"/>
    </source>
</evidence>
<evidence type="ECO:0000256" key="3">
    <source>
        <dbReference type="ARBA" id="ARBA00023163"/>
    </source>
</evidence>
<dbReference type="Pfam" id="PF00392">
    <property type="entry name" value="GntR"/>
    <property type="match status" value="1"/>
</dbReference>
<keyword evidence="3" id="KW-0804">Transcription</keyword>
<dbReference type="PANTHER" id="PTHR43537:SF5">
    <property type="entry name" value="UXU OPERON TRANSCRIPTIONAL REGULATOR"/>
    <property type="match status" value="1"/>
</dbReference>
<accession>A0A849A5V0</accession>
<protein>
    <submittedName>
        <fullName evidence="5">FadR family transcriptional regulator</fullName>
    </submittedName>
</protein>
<dbReference type="PANTHER" id="PTHR43537">
    <property type="entry name" value="TRANSCRIPTIONAL REGULATOR, GNTR FAMILY"/>
    <property type="match status" value="1"/>
</dbReference>
<proteinExistence type="predicted"/>
<dbReference type="GO" id="GO:0003700">
    <property type="term" value="F:DNA-binding transcription factor activity"/>
    <property type="evidence" value="ECO:0007669"/>
    <property type="project" value="InterPro"/>
</dbReference>
<gene>
    <name evidence="5" type="ORF">HKD39_03300</name>
</gene>
<dbReference type="RefSeq" id="WP_171198451.1">
    <property type="nucleotide sequence ID" value="NZ_JABEND010000002.1"/>
</dbReference>